<gene>
    <name evidence="3" type="ORF">DI396_12360</name>
</gene>
<keyword evidence="1" id="KW-0732">Signal</keyword>
<dbReference type="EMBL" id="QFVT01000008">
    <property type="protein sequence ID" value="PYC47006.1"/>
    <property type="molecule type" value="Genomic_DNA"/>
</dbReference>
<keyword evidence="4" id="KW-1185">Reference proteome</keyword>
<evidence type="ECO:0000259" key="2">
    <source>
        <dbReference type="Pfam" id="PF22599"/>
    </source>
</evidence>
<evidence type="ECO:0000313" key="3">
    <source>
        <dbReference type="EMBL" id="PYC47006.1"/>
    </source>
</evidence>
<dbReference type="Proteomes" id="UP000248012">
    <property type="component" value="Unassembled WGS sequence"/>
</dbReference>
<dbReference type="AlphaFoldDB" id="A0A2V4NQM1"/>
<accession>A0A2V4NQM1</accession>
<reference evidence="3 4" key="1">
    <citation type="submission" date="2018-05" db="EMBL/GenBank/DDBJ databases">
        <title>Oceanovita maritima gen. nov., sp. nov., a marine bacterium in the family Rhodobacteraceae isolated from surface seawater of Lundu port Xiamen, China.</title>
        <authorList>
            <person name="Hetharua B.H."/>
            <person name="Min D."/>
            <person name="Liao H."/>
            <person name="Tian Y."/>
        </authorList>
    </citation>
    <scope>NUCLEOTIDE SEQUENCE [LARGE SCALE GENOMIC DNA]</scope>
    <source>
        <strain evidence="3 4">FSX-11</strain>
    </source>
</reference>
<evidence type="ECO:0000313" key="4">
    <source>
        <dbReference type="Proteomes" id="UP000248012"/>
    </source>
</evidence>
<comment type="caution">
    <text evidence="3">The sequence shown here is derived from an EMBL/GenBank/DDBJ whole genome shotgun (WGS) entry which is preliminary data.</text>
</comment>
<dbReference type="Pfam" id="PF22599">
    <property type="entry name" value="SecDF_P1_head"/>
    <property type="match status" value="1"/>
</dbReference>
<organism evidence="3 4">
    <name type="scientific">Litorivita pollutaquae</name>
    <dbReference type="NCBI Taxonomy" id="2200892"/>
    <lineage>
        <taxon>Bacteria</taxon>
        <taxon>Pseudomonadati</taxon>
        <taxon>Pseudomonadota</taxon>
        <taxon>Alphaproteobacteria</taxon>
        <taxon>Rhodobacterales</taxon>
        <taxon>Paracoccaceae</taxon>
        <taxon>Litorivita</taxon>
    </lineage>
</organism>
<feature type="signal peptide" evidence="1">
    <location>
        <begin position="1"/>
        <end position="18"/>
    </location>
</feature>
<protein>
    <recommendedName>
        <fullName evidence="2">SecDF P1 head subdomain domain-containing protein</fullName>
    </recommendedName>
</protein>
<feature type="chain" id="PRO_5015976767" description="SecDF P1 head subdomain domain-containing protein" evidence="1">
    <location>
        <begin position="19"/>
        <end position="167"/>
    </location>
</feature>
<feature type="domain" description="SecDF P1 head subdomain" evidence="2">
    <location>
        <begin position="74"/>
        <end position="143"/>
    </location>
</feature>
<dbReference type="Gene3D" id="3.30.1360.200">
    <property type="match status" value="1"/>
</dbReference>
<name>A0A2V4NQM1_9RHOB</name>
<evidence type="ECO:0000256" key="1">
    <source>
        <dbReference type="SAM" id="SignalP"/>
    </source>
</evidence>
<sequence length="167" mass="17245">MVCAMVLASCALVGGAFAQDLISPAIAGLPDGSPPRRTAPMSSAEIEALARAPAVLRFAVGFAALDLPVAEVPRVTFDRAGPRGMVYLSLPEHVASRFYALTAGHVGQVMEVQLCGIVLNAPTIMSAISGGRVQLLLHTYEEARIAVEVLSGRQPCAALGGLPALAQ</sequence>
<dbReference type="InterPro" id="IPR054384">
    <property type="entry name" value="SecDF_P1_head"/>
</dbReference>
<proteinExistence type="predicted"/>